<keyword evidence="2" id="KW-0547">Nucleotide-binding</keyword>
<organism evidence="10 11">
    <name type="scientific">Fasciola gigantica</name>
    <name type="common">Giant liver fluke</name>
    <dbReference type="NCBI Taxonomy" id="46835"/>
    <lineage>
        <taxon>Eukaryota</taxon>
        <taxon>Metazoa</taxon>
        <taxon>Spiralia</taxon>
        <taxon>Lophotrochozoa</taxon>
        <taxon>Platyhelminthes</taxon>
        <taxon>Trematoda</taxon>
        <taxon>Digenea</taxon>
        <taxon>Plagiorchiida</taxon>
        <taxon>Echinostomata</taxon>
        <taxon>Echinostomatoidea</taxon>
        <taxon>Fasciolidae</taxon>
        <taxon>Fasciola</taxon>
    </lineage>
</organism>
<feature type="region of interest" description="Disordered" evidence="6">
    <location>
        <begin position="233"/>
        <end position="276"/>
    </location>
</feature>
<name>A0A504YWV4_FASGI</name>
<dbReference type="OrthoDB" id="10025033at2759"/>
<dbReference type="PANTHER" id="PTHR18934">
    <property type="entry name" value="ATP-DEPENDENT RNA HELICASE"/>
    <property type="match status" value="1"/>
</dbReference>
<feature type="compositionally biased region" description="Polar residues" evidence="6">
    <location>
        <begin position="892"/>
        <end position="901"/>
    </location>
</feature>
<dbReference type="CDD" id="cd18791">
    <property type="entry name" value="SF2_C_RHA"/>
    <property type="match status" value="1"/>
</dbReference>
<evidence type="ECO:0000256" key="5">
    <source>
        <dbReference type="ARBA" id="ARBA00022840"/>
    </source>
</evidence>
<comment type="caution">
    <text evidence="10">The sequence shown here is derived from an EMBL/GenBank/DDBJ whole genome shotgun (WGS) entry which is preliminary data.</text>
</comment>
<dbReference type="Proteomes" id="UP000316759">
    <property type="component" value="Unassembled WGS sequence"/>
</dbReference>
<feature type="non-terminal residue" evidence="10">
    <location>
        <position position="1"/>
    </location>
</feature>
<protein>
    <submittedName>
        <fullName evidence="10">ATP dependent RNA helicase DHX37</fullName>
    </submittedName>
</protein>
<dbReference type="InterPro" id="IPR056371">
    <property type="entry name" value="DHX37-like_C"/>
</dbReference>
<keyword evidence="5" id="KW-0067">ATP-binding</keyword>
<feature type="compositionally biased region" description="Acidic residues" evidence="6">
    <location>
        <begin position="330"/>
        <end position="342"/>
    </location>
</feature>
<dbReference type="AlphaFoldDB" id="A0A504YWV4"/>
<dbReference type="InterPro" id="IPR007502">
    <property type="entry name" value="Helicase-assoc_dom"/>
</dbReference>
<dbReference type="PROSITE" id="PS00690">
    <property type="entry name" value="DEAH_ATP_HELICASE"/>
    <property type="match status" value="1"/>
</dbReference>
<dbReference type="GO" id="GO:0016787">
    <property type="term" value="F:hydrolase activity"/>
    <property type="evidence" value="ECO:0007669"/>
    <property type="project" value="UniProtKB-KW"/>
</dbReference>
<keyword evidence="4 10" id="KW-0347">Helicase</keyword>
<dbReference type="SUPFAM" id="SSF52540">
    <property type="entry name" value="P-loop containing nucleoside triphosphate hydrolases"/>
    <property type="match status" value="1"/>
</dbReference>
<dbReference type="EMBL" id="SUNJ01002473">
    <property type="protein sequence ID" value="TPP65954.1"/>
    <property type="molecule type" value="Genomic_DNA"/>
</dbReference>
<evidence type="ECO:0000256" key="2">
    <source>
        <dbReference type="ARBA" id="ARBA00022741"/>
    </source>
</evidence>
<dbReference type="Pfam" id="PF21010">
    <property type="entry name" value="HA2_C"/>
    <property type="match status" value="1"/>
</dbReference>
<evidence type="ECO:0000259" key="9">
    <source>
        <dbReference type="PROSITE" id="PS51194"/>
    </source>
</evidence>
<dbReference type="InterPro" id="IPR001650">
    <property type="entry name" value="Helicase_C-like"/>
</dbReference>
<evidence type="ECO:0000256" key="7">
    <source>
        <dbReference type="SAM" id="SignalP"/>
    </source>
</evidence>
<dbReference type="GO" id="GO:0004386">
    <property type="term" value="F:helicase activity"/>
    <property type="evidence" value="ECO:0007669"/>
    <property type="project" value="UniProtKB-KW"/>
</dbReference>
<dbReference type="GO" id="GO:0000462">
    <property type="term" value="P:maturation of SSU-rRNA from tricistronic rRNA transcript (SSU-rRNA, 5.8S rRNA, LSU-rRNA)"/>
    <property type="evidence" value="ECO:0007669"/>
    <property type="project" value="TreeGrafter"/>
</dbReference>
<feature type="domain" description="Helicase ATP-binding" evidence="8">
    <location>
        <begin position="1"/>
        <end position="161"/>
    </location>
</feature>
<feature type="compositionally biased region" description="Acidic residues" evidence="6">
    <location>
        <begin position="874"/>
        <end position="886"/>
    </location>
</feature>
<keyword evidence="11" id="KW-1185">Reference proteome</keyword>
<dbReference type="GO" id="GO:0005524">
    <property type="term" value="F:ATP binding"/>
    <property type="evidence" value="ECO:0007669"/>
    <property type="project" value="UniProtKB-KW"/>
</dbReference>
<evidence type="ECO:0000259" key="8">
    <source>
        <dbReference type="PROSITE" id="PS51192"/>
    </source>
</evidence>
<dbReference type="InterPro" id="IPR014001">
    <property type="entry name" value="Helicase_ATP-bd"/>
</dbReference>
<dbReference type="PROSITE" id="PS51192">
    <property type="entry name" value="HELICASE_ATP_BIND_1"/>
    <property type="match status" value="1"/>
</dbReference>
<feature type="region of interest" description="Disordered" evidence="6">
    <location>
        <begin position="305"/>
        <end position="342"/>
    </location>
</feature>
<dbReference type="SMART" id="SM00847">
    <property type="entry name" value="HA2"/>
    <property type="match status" value="1"/>
</dbReference>
<dbReference type="InterPro" id="IPR002464">
    <property type="entry name" value="DNA/RNA_helicase_DEAH_CS"/>
</dbReference>
<feature type="signal peptide" evidence="7">
    <location>
        <begin position="1"/>
        <end position="17"/>
    </location>
</feature>
<keyword evidence="3" id="KW-0378">Hydrolase</keyword>
<evidence type="ECO:0000256" key="6">
    <source>
        <dbReference type="SAM" id="MobiDB-lite"/>
    </source>
</evidence>
<keyword evidence="7" id="KW-0732">Signal</keyword>
<dbReference type="STRING" id="46835.A0A504YWV4"/>
<dbReference type="GO" id="GO:0003723">
    <property type="term" value="F:RNA binding"/>
    <property type="evidence" value="ECO:0007669"/>
    <property type="project" value="TreeGrafter"/>
</dbReference>
<dbReference type="InterPro" id="IPR027417">
    <property type="entry name" value="P-loop_NTPase"/>
</dbReference>
<accession>A0A504YWV4</accession>
<sequence length="1073" mass="119773">FFCELFFIFSLVHCTIRDGYLIGITEPRRVAAISMSQRVGTELNLSPKQVSYHIRYEKTVAKETEIKFMTDGVLLQEIKQDFELSRYSAIIVDEAHERSIFTDVLLGLISMVLRLRRRRFTEKRLTGDRILPPLKLIIMSATLRVSDFAENRRLFPPAVCSSPPPVIHVESRQFPVTCHFAKFTHTDYLKAAFRKVVEIHRNAAAGGILVFLTGQREVVTLCNWLSRAFPVPKPHPQSEVAVGASEPQSKGRRRKSSQALTDKSATSSNCPTPEQSVVPSLDCLVTKINLDNFDIIPTDEETELGSLRRVHPRQSSCSKRTKHEYPDASEGTDSDEESLNLDDIDEDEEILKEIRSSRGQTSDMTPVHALPLYSLLSPERQQLVFVPPPDGHRLIVVATNVAETSLTIPNIRFVVDSGKVKAKVYDPATGASSFQIMWVSQASAEQRAGRAGRVAPGHCYRLYSSQVFSSMQPFATPDILTRPIDEVVLMLKQFVVFLHIPCLFQIKSYLGSTPLSRFPLPTAPSPTAVEAAESRLVALGALEELPQSGSSDVIRSITRAGRWMARLPLPARFARMLLFADQHQLMPYAVILVSVLSVPDVFVATQSAELVDTDTNTKKLPSQVPNALEQFRANFAQQFVRRKSDLYFGDLAVLLGTVCCLERYAAQLSGLADPEPSILEFCGGRKQVLRDPEAALRLLTERCGVRWNAYKEVRQLRRQLTDILNANIPGLCLKLDPVLPRPTPDQVQQLRQLFLVGSPCHLATKFDVPVEGLPAKDRKRLRYAYRVPGVHGPVFVDPGSPLARENFPFLAFLELHTSAKPFLRNVCAVDPQWIPFLAPQNYRVEGLVLSDNVDPVSATTPLTLSAKRTANHESEDEFDREPDADESVPKIESTQCQSVVTPPSPHYDADHDQILTGAKLVEYVGCGLSVDSMEKGNYGFQLPTSVTLVPLNGLAASRALGAYEARMWSVRWFARNLLEGRVCEQLIPWFPSRIKKNLRTSLLTVSWGLVRVEVRKLIAALAGHDIDSRRGLLARWSVDPSYLSNELASWLPNDAVAGFHSQWPLIPIKDTQS</sequence>
<evidence type="ECO:0000313" key="11">
    <source>
        <dbReference type="Proteomes" id="UP000316759"/>
    </source>
</evidence>
<evidence type="ECO:0000256" key="4">
    <source>
        <dbReference type="ARBA" id="ARBA00022806"/>
    </source>
</evidence>
<feature type="compositionally biased region" description="Polar residues" evidence="6">
    <location>
        <begin position="257"/>
        <end position="276"/>
    </location>
</feature>
<dbReference type="Pfam" id="PF00271">
    <property type="entry name" value="Helicase_C"/>
    <property type="match status" value="1"/>
</dbReference>
<dbReference type="GO" id="GO:0005730">
    <property type="term" value="C:nucleolus"/>
    <property type="evidence" value="ECO:0007669"/>
    <property type="project" value="TreeGrafter"/>
</dbReference>
<feature type="chain" id="PRO_5021206689" evidence="7">
    <location>
        <begin position="18"/>
        <end position="1073"/>
    </location>
</feature>
<dbReference type="PROSITE" id="PS51194">
    <property type="entry name" value="HELICASE_CTER"/>
    <property type="match status" value="1"/>
</dbReference>
<feature type="region of interest" description="Disordered" evidence="6">
    <location>
        <begin position="864"/>
        <end position="903"/>
    </location>
</feature>
<evidence type="ECO:0000256" key="3">
    <source>
        <dbReference type="ARBA" id="ARBA00022801"/>
    </source>
</evidence>
<dbReference type="Gene3D" id="1.20.120.1080">
    <property type="match status" value="1"/>
</dbReference>
<proteinExistence type="inferred from homology"/>
<dbReference type="Gene3D" id="3.40.50.300">
    <property type="entry name" value="P-loop containing nucleotide triphosphate hydrolases"/>
    <property type="match status" value="3"/>
</dbReference>
<gene>
    <name evidence="10" type="ORF">FGIG_01359</name>
</gene>
<evidence type="ECO:0000256" key="1">
    <source>
        <dbReference type="ARBA" id="ARBA00008792"/>
    </source>
</evidence>
<dbReference type="PANTHER" id="PTHR18934:SF99">
    <property type="entry name" value="ATP-DEPENDENT RNA HELICASE DHX37-RELATED"/>
    <property type="match status" value="1"/>
</dbReference>
<feature type="domain" description="Helicase C-terminal" evidence="9">
    <location>
        <begin position="340"/>
        <end position="495"/>
    </location>
</feature>
<dbReference type="SMART" id="SM00490">
    <property type="entry name" value="HELICc"/>
    <property type="match status" value="1"/>
</dbReference>
<comment type="similarity">
    <text evidence="1">Belongs to the DEAD box helicase family. DEAH subfamily.</text>
</comment>
<evidence type="ECO:0000313" key="10">
    <source>
        <dbReference type="EMBL" id="TPP65954.1"/>
    </source>
</evidence>
<reference evidence="10 11" key="1">
    <citation type="submission" date="2019-04" db="EMBL/GenBank/DDBJ databases">
        <title>Annotation for the trematode Fasciola gigantica.</title>
        <authorList>
            <person name="Choi Y.-J."/>
        </authorList>
    </citation>
    <scope>NUCLEOTIDE SEQUENCE [LARGE SCALE GENOMIC DNA]</scope>
    <source>
        <strain evidence="10">Uganda_cow_1</strain>
    </source>
</reference>
<dbReference type="Pfam" id="PF23362">
    <property type="entry name" value="DHX37_C"/>
    <property type="match status" value="1"/>
</dbReference>